<dbReference type="NCBIfam" id="NF003260">
    <property type="entry name" value="PRK04223.1"/>
    <property type="match status" value="1"/>
</dbReference>
<dbReference type="HOGENOM" id="CLU_083987_0_2_2"/>
<dbReference type="HAMAP" id="MF_01331_A">
    <property type="entry name" value="Ribosomal_uL22_A"/>
    <property type="match status" value="1"/>
</dbReference>
<evidence type="ECO:0000256" key="5">
    <source>
        <dbReference type="ARBA" id="ARBA00022980"/>
    </source>
</evidence>
<evidence type="ECO:0000256" key="3">
    <source>
        <dbReference type="ARBA" id="ARBA00022730"/>
    </source>
</evidence>
<dbReference type="GO" id="GO:0003735">
    <property type="term" value="F:structural constituent of ribosome"/>
    <property type="evidence" value="ECO:0007669"/>
    <property type="project" value="UniProtKB-UniRule"/>
</dbReference>
<evidence type="ECO:0000256" key="6">
    <source>
        <dbReference type="ARBA" id="ARBA00023274"/>
    </source>
</evidence>
<evidence type="ECO:0000256" key="4">
    <source>
        <dbReference type="ARBA" id="ARBA00022884"/>
    </source>
</evidence>
<dbReference type="GO" id="GO:0022625">
    <property type="term" value="C:cytosolic large ribosomal subunit"/>
    <property type="evidence" value="ECO:0007669"/>
    <property type="project" value="UniProtKB-UniRule"/>
</dbReference>
<dbReference type="GO" id="GO:0019843">
    <property type="term" value="F:rRNA binding"/>
    <property type="evidence" value="ECO:0007669"/>
    <property type="project" value="UniProtKB-UniRule"/>
</dbReference>
<dbReference type="AlphaFoldDB" id="A0A075WES6"/>
<dbReference type="Pfam" id="PF00237">
    <property type="entry name" value="Ribosomal_L22"/>
    <property type="match status" value="1"/>
</dbReference>
<sequence>MPMARVNYAYKPEDETKAAKAMGYEMPISFKHAVEICRAIRGKKIEEARKLLEDVVEMRRAIPFKRHKKKVAHRRGLEKWYAGRYPQKAAKYVLKVLRNLEANAEYKGLDVENLVIVHAQAQKGRVIERYMPRAFGRATPRFQQLTTVELVAEVR</sequence>
<dbReference type="EMBL" id="CP006577">
    <property type="protein sequence ID" value="AIG98915.1"/>
    <property type="molecule type" value="Genomic_DNA"/>
</dbReference>
<keyword evidence="6 7" id="KW-0687">Ribonucleoprotein</keyword>
<evidence type="ECO:0000256" key="2">
    <source>
        <dbReference type="ARBA" id="ARBA00011838"/>
    </source>
</evidence>
<evidence type="ECO:0000313" key="10">
    <source>
        <dbReference type="EMBL" id="AIG98915.1"/>
    </source>
</evidence>
<evidence type="ECO:0000256" key="7">
    <source>
        <dbReference type="HAMAP-Rule" id="MF_01331"/>
    </source>
</evidence>
<dbReference type="InterPro" id="IPR036394">
    <property type="entry name" value="Ribosomal_uL22_sf"/>
</dbReference>
<protein>
    <recommendedName>
        <fullName evidence="7">Large ribosomal subunit protein uL22</fullName>
    </recommendedName>
</protein>
<dbReference type="Proteomes" id="UP000028501">
    <property type="component" value="Chromosome"/>
</dbReference>
<dbReference type="SUPFAM" id="SSF54843">
    <property type="entry name" value="Ribosomal protein L22"/>
    <property type="match status" value="1"/>
</dbReference>
<dbReference type="InterPro" id="IPR057265">
    <property type="entry name" value="Ribosomal_uL22_arc-type"/>
</dbReference>
<evidence type="ECO:0000256" key="9">
    <source>
        <dbReference type="RuleBase" id="RU004007"/>
    </source>
</evidence>
<dbReference type="Gene3D" id="3.90.470.10">
    <property type="entry name" value="Ribosomal protein L22/L17"/>
    <property type="match status" value="1"/>
</dbReference>
<evidence type="ECO:0000313" key="11">
    <source>
        <dbReference type="Proteomes" id="UP000028501"/>
    </source>
</evidence>
<keyword evidence="5 7" id="KW-0689">Ribosomal protein</keyword>
<dbReference type="PANTHER" id="PTHR11593:SF10">
    <property type="entry name" value="60S RIBOSOMAL PROTEIN L17"/>
    <property type="match status" value="1"/>
</dbReference>
<comment type="function">
    <text evidence="7">The globular domain of the protein is located near the polypeptide exit tunnel on the outside of the subunit, while an extended beta-hairpin is found that lines the wall of the exit tunnel in the center of the 70S ribosome.</text>
</comment>
<comment type="similarity">
    <text evidence="1 7 8">Belongs to the universal ribosomal protein uL22 family.</text>
</comment>
<dbReference type="KEGG" id="afg:AFULGI_00021790"/>
<accession>A0A075WES6</accession>
<name>A0A075WES6_ARCFL</name>
<dbReference type="PANTHER" id="PTHR11593">
    <property type="entry name" value="60S RIBOSOMAL PROTEIN L17"/>
    <property type="match status" value="1"/>
</dbReference>
<comment type="function">
    <text evidence="7 9">This protein binds specifically to 23S rRNA. It makes multiple contacts with different domains of the 23S rRNA in the assembled 50S subunit and ribosome.</text>
</comment>
<dbReference type="GO" id="GO:0002181">
    <property type="term" value="P:cytoplasmic translation"/>
    <property type="evidence" value="ECO:0007669"/>
    <property type="project" value="TreeGrafter"/>
</dbReference>
<reference evidence="10 11" key="1">
    <citation type="submission" date="2013-07" db="EMBL/GenBank/DDBJ databases">
        <title>Genome of Archaeoglobus fulgidus.</title>
        <authorList>
            <person name="Fiebig A."/>
            <person name="Birkeland N.-K."/>
        </authorList>
    </citation>
    <scope>NUCLEOTIDE SEQUENCE [LARGE SCALE GENOMIC DNA]</scope>
    <source>
        <strain evidence="10 11">DSM 8774</strain>
    </source>
</reference>
<dbReference type="CDD" id="cd00336">
    <property type="entry name" value="Ribosomal_L22"/>
    <property type="match status" value="1"/>
</dbReference>
<dbReference type="NCBIfam" id="TIGR01038">
    <property type="entry name" value="uL22_arch_euk"/>
    <property type="match status" value="1"/>
</dbReference>
<keyword evidence="4 7" id="KW-0694">RNA-binding</keyword>
<proteinExistence type="inferred from homology"/>
<comment type="subunit">
    <text evidence="2 7 9">Part of the 50S ribosomal subunit.</text>
</comment>
<gene>
    <name evidence="7" type="primary">rpl22</name>
    <name evidence="10" type="ORF">AFULGI_00021790</name>
</gene>
<dbReference type="InterPro" id="IPR001063">
    <property type="entry name" value="Ribosomal_uL22"/>
</dbReference>
<dbReference type="FunFam" id="3.90.470.10:FF:000015">
    <property type="entry name" value="50S ribosomal protein L22"/>
    <property type="match status" value="1"/>
</dbReference>
<keyword evidence="3 7" id="KW-0699">rRNA-binding</keyword>
<dbReference type="InterPro" id="IPR005721">
    <property type="entry name" value="Ribosomal_uL22_euk/arc"/>
</dbReference>
<evidence type="ECO:0000256" key="1">
    <source>
        <dbReference type="ARBA" id="ARBA00009451"/>
    </source>
</evidence>
<organism evidence="10 11">
    <name type="scientific">Archaeoglobus fulgidus DSM 8774</name>
    <dbReference type="NCBI Taxonomy" id="1344584"/>
    <lineage>
        <taxon>Archaea</taxon>
        <taxon>Methanobacteriati</taxon>
        <taxon>Methanobacteriota</taxon>
        <taxon>Archaeoglobi</taxon>
        <taxon>Archaeoglobales</taxon>
        <taxon>Archaeoglobaceae</taxon>
        <taxon>Archaeoglobus</taxon>
    </lineage>
</organism>
<evidence type="ECO:0000256" key="8">
    <source>
        <dbReference type="RuleBase" id="RU004005"/>
    </source>
</evidence>